<dbReference type="EMBL" id="CP126101">
    <property type="protein sequence ID" value="WHY53399.1"/>
    <property type="molecule type" value="Genomic_DNA"/>
</dbReference>
<dbReference type="PANTHER" id="PTHR43309:SF5">
    <property type="entry name" value="5-OXOPROLINASE SUBUNIT C"/>
    <property type="match status" value="1"/>
</dbReference>
<dbReference type="Gene3D" id="2.40.100.10">
    <property type="entry name" value="Cyclophilin-like"/>
    <property type="match status" value="1"/>
</dbReference>
<dbReference type="SMART" id="SM00797">
    <property type="entry name" value="AHS2"/>
    <property type="match status" value="1"/>
</dbReference>
<evidence type="ECO:0000313" key="6">
    <source>
        <dbReference type="Proteomes" id="UP001178322"/>
    </source>
</evidence>
<dbReference type="AlphaFoldDB" id="A0AAX3X181"/>
<dbReference type="GO" id="GO:0016787">
    <property type="term" value="F:hydrolase activity"/>
    <property type="evidence" value="ECO:0007669"/>
    <property type="project" value="UniProtKB-KW"/>
</dbReference>
<gene>
    <name evidence="5" type="ORF">QNH24_09245</name>
</gene>
<keyword evidence="1" id="KW-0547">Nucleotide-binding</keyword>
<accession>A0AAX3X181</accession>
<dbReference type="RefSeq" id="WP_283871742.1">
    <property type="nucleotide sequence ID" value="NZ_CP126101.1"/>
</dbReference>
<sequence length="289" mass="32348">MKPLLIVKKQGVYGSLQDQGRYGYREYGIPLSGPMDKVSFQAAHYILNNEKNQTTFEMFIGGFEFEAIDDGIYVLTGAKCRCLLNGVPIEMWKTFHLTKGDVLSIKSVSHGSVVYLTPKGGFQTESILGSSSCFPLVGEAINEGSILYGKNTGTLHYTRGLYAPFRPIFKSDITVRIFKGPHFELFTEESQQQFLQVAFQFSGGNRMGYYLKGSILKLKKMKDIFSEATQFGTIQVPQNGEPIILMADAQTVGGYPIIATIHEEDLHKVAQMRMFNTIKFVLMEEDVCP</sequence>
<keyword evidence="3" id="KW-0067">ATP-binding</keyword>
<dbReference type="PANTHER" id="PTHR43309">
    <property type="entry name" value="5-OXOPROLINASE SUBUNIT C"/>
    <property type="match status" value="1"/>
</dbReference>
<dbReference type="GO" id="GO:0005524">
    <property type="term" value="F:ATP binding"/>
    <property type="evidence" value="ECO:0007669"/>
    <property type="project" value="UniProtKB-KW"/>
</dbReference>
<dbReference type="InterPro" id="IPR003778">
    <property type="entry name" value="CT_A_B"/>
</dbReference>
<dbReference type="SUPFAM" id="SSF50891">
    <property type="entry name" value="Cyclophilin-like"/>
    <property type="match status" value="1"/>
</dbReference>
<dbReference type="InterPro" id="IPR029000">
    <property type="entry name" value="Cyclophilin-like_dom_sf"/>
</dbReference>
<proteinExistence type="predicted"/>
<evidence type="ECO:0000256" key="3">
    <source>
        <dbReference type="ARBA" id="ARBA00022840"/>
    </source>
</evidence>
<protein>
    <submittedName>
        <fullName evidence="5">Biotin-dependent carboxyltransferase family protein</fullName>
    </submittedName>
</protein>
<dbReference type="InterPro" id="IPR052708">
    <property type="entry name" value="PxpC"/>
</dbReference>
<evidence type="ECO:0000256" key="1">
    <source>
        <dbReference type="ARBA" id="ARBA00022741"/>
    </source>
</evidence>
<evidence type="ECO:0000313" key="5">
    <source>
        <dbReference type="EMBL" id="WHY53399.1"/>
    </source>
</evidence>
<name>A0AAX3X181_9BACI</name>
<evidence type="ECO:0000259" key="4">
    <source>
        <dbReference type="SMART" id="SM00797"/>
    </source>
</evidence>
<dbReference type="Pfam" id="PF02626">
    <property type="entry name" value="CT_A_B"/>
    <property type="match status" value="1"/>
</dbReference>
<evidence type="ECO:0000256" key="2">
    <source>
        <dbReference type="ARBA" id="ARBA00022801"/>
    </source>
</evidence>
<organism evidence="5 6">
    <name type="scientific">Lysinibacillus pakistanensis</name>
    <dbReference type="NCBI Taxonomy" id="759811"/>
    <lineage>
        <taxon>Bacteria</taxon>
        <taxon>Bacillati</taxon>
        <taxon>Bacillota</taxon>
        <taxon>Bacilli</taxon>
        <taxon>Bacillales</taxon>
        <taxon>Bacillaceae</taxon>
        <taxon>Lysinibacillus</taxon>
    </lineage>
</organism>
<dbReference type="Proteomes" id="UP001178322">
    <property type="component" value="Chromosome"/>
</dbReference>
<feature type="domain" description="Carboxyltransferase" evidence="4">
    <location>
        <begin position="26"/>
        <end position="288"/>
    </location>
</feature>
<keyword evidence="2" id="KW-0378">Hydrolase</keyword>
<reference evidence="5" key="1">
    <citation type="submission" date="2023-05" db="EMBL/GenBank/DDBJ databases">
        <title>Comparative genomics of Bacillaceae isolates and their secondary metabolite potential.</title>
        <authorList>
            <person name="Song L."/>
            <person name="Nielsen L.J."/>
            <person name="Mohite O."/>
            <person name="Xu X."/>
            <person name="Weber T."/>
            <person name="Kovacs A.T."/>
        </authorList>
    </citation>
    <scope>NUCLEOTIDE SEQUENCE</scope>
    <source>
        <strain evidence="5">LY1</strain>
    </source>
</reference>